<keyword evidence="3" id="KW-1185">Reference proteome</keyword>
<dbReference type="InterPro" id="IPR009081">
    <property type="entry name" value="PP-bd_ACP"/>
</dbReference>
<dbReference type="RefSeq" id="WP_084431697.1">
    <property type="nucleotide sequence ID" value="NZ_FWXV01000008.1"/>
</dbReference>
<dbReference type="AlphaFoldDB" id="A0A1Y5Y2U4"/>
<dbReference type="OrthoDB" id="4564178at2"/>
<name>A0A1Y5Y2U4_KIBAR</name>
<proteinExistence type="predicted"/>
<dbReference type="SUPFAM" id="SSF47336">
    <property type="entry name" value="ACP-like"/>
    <property type="match status" value="1"/>
</dbReference>
<dbReference type="PROSITE" id="PS50075">
    <property type="entry name" value="CARRIER"/>
    <property type="match status" value="1"/>
</dbReference>
<organism evidence="2 3">
    <name type="scientific">Kibdelosporangium aridum</name>
    <dbReference type="NCBI Taxonomy" id="2030"/>
    <lineage>
        <taxon>Bacteria</taxon>
        <taxon>Bacillati</taxon>
        <taxon>Actinomycetota</taxon>
        <taxon>Actinomycetes</taxon>
        <taxon>Pseudonocardiales</taxon>
        <taxon>Pseudonocardiaceae</taxon>
        <taxon>Kibdelosporangium</taxon>
    </lineage>
</organism>
<dbReference type="Proteomes" id="UP000192674">
    <property type="component" value="Unassembled WGS sequence"/>
</dbReference>
<reference evidence="2 3" key="1">
    <citation type="submission" date="2017-04" db="EMBL/GenBank/DDBJ databases">
        <authorList>
            <person name="Afonso C.L."/>
            <person name="Miller P.J."/>
            <person name="Scott M.A."/>
            <person name="Spackman E."/>
            <person name="Goraichik I."/>
            <person name="Dimitrov K.M."/>
            <person name="Suarez D.L."/>
            <person name="Swayne D.E."/>
        </authorList>
    </citation>
    <scope>NUCLEOTIDE SEQUENCE [LARGE SCALE GENOMIC DNA]</scope>
    <source>
        <strain evidence="2 3">DSM 43828</strain>
    </source>
</reference>
<dbReference type="Gene3D" id="1.10.1200.10">
    <property type="entry name" value="ACP-like"/>
    <property type="match status" value="1"/>
</dbReference>
<evidence type="ECO:0000259" key="1">
    <source>
        <dbReference type="PROSITE" id="PS50075"/>
    </source>
</evidence>
<dbReference type="InterPro" id="IPR036736">
    <property type="entry name" value="ACP-like_sf"/>
</dbReference>
<dbReference type="EMBL" id="FWXV01000008">
    <property type="protein sequence ID" value="SMD22914.1"/>
    <property type="molecule type" value="Genomic_DNA"/>
</dbReference>
<feature type="domain" description="Carrier" evidence="1">
    <location>
        <begin position="2"/>
        <end position="77"/>
    </location>
</feature>
<dbReference type="Pfam" id="PF00550">
    <property type="entry name" value="PP-binding"/>
    <property type="match status" value="1"/>
</dbReference>
<accession>A0A1Y5Y2U4</accession>
<sequence length="81" mass="9020">MSPPQSRITEIVCHVLEIDEDEITESSRFVEDHDADSLRSIEIVSLLEHEFDIVIDQANLSRMVNLAGVRSVLAETPGFPG</sequence>
<protein>
    <submittedName>
        <fullName evidence="2">Acyl carrier protein</fullName>
    </submittedName>
</protein>
<evidence type="ECO:0000313" key="2">
    <source>
        <dbReference type="EMBL" id="SMD22914.1"/>
    </source>
</evidence>
<evidence type="ECO:0000313" key="3">
    <source>
        <dbReference type="Proteomes" id="UP000192674"/>
    </source>
</evidence>
<gene>
    <name evidence="2" type="ORF">SAMN05661093_07695</name>
</gene>